<evidence type="ECO:0000256" key="1">
    <source>
        <dbReference type="SAM" id="MobiDB-lite"/>
    </source>
</evidence>
<protein>
    <submittedName>
        <fullName evidence="2">Uncharacterized protein</fullName>
    </submittedName>
</protein>
<reference evidence="2 3" key="1">
    <citation type="submission" date="2019-10" db="EMBL/GenBank/DDBJ databases">
        <authorList>
            <person name="Karimi E."/>
        </authorList>
    </citation>
    <scope>NUCLEOTIDE SEQUENCE [LARGE SCALE GENOMIC DNA]</scope>
    <source>
        <strain evidence="2">Sphingobacterium sp. 8BC</strain>
    </source>
</reference>
<evidence type="ECO:0000313" key="3">
    <source>
        <dbReference type="Proteomes" id="UP000432350"/>
    </source>
</evidence>
<gene>
    <name evidence="2" type="ORF">SPHINGO8BC_110225</name>
</gene>
<proteinExistence type="predicted"/>
<sequence length="61" mass="7082">MYQEYVIQIQSKLDKQTTTCLESIQLQIRNIDTFNKPSNKTISGRKDLKSGMPTKKQKVVH</sequence>
<name>A0A653YMC8_SPHMU</name>
<dbReference type="Proteomes" id="UP000432350">
    <property type="component" value="Unassembled WGS sequence"/>
</dbReference>
<accession>A0A653YMC8</accession>
<dbReference type="AlphaFoldDB" id="A0A653YMC8"/>
<evidence type="ECO:0000313" key="2">
    <source>
        <dbReference type="EMBL" id="VXC43697.1"/>
    </source>
</evidence>
<feature type="region of interest" description="Disordered" evidence="1">
    <location>
        <begin position="37"/>
        <end position="61"/>
    </location>
</feature>
<organism evidence="2 3">
    <name type="scientific">Sphingobacterium multivorum</name>
    <dbReference type="NCBI Taxonomy" id="28454"/>
    <lineage>
        <taxon>Bacteria</taxon>
        <taxon>Pseudomonadati</taxon>
        <taxon>Bacteroidota</taxon>
        <taxon>Sphingobacteriia</taxon>
        <taxon>Sphingobacteriales</taxon>
        <taxon>Sphingobacteriaceae</taxon>
        <taxon>Sphingobacterium</taxon>
    </lineage>
</organism>
<dbReference type="EMBL" id="CABWMV010000003">
    <property type="protein sequence ID" value="VXC43697.1"/>
    <property type="molecule type" value="Genomic_DNA"/>
</dbReference>